<dbReference type="Proteomes" id="UP000177709">
    <property type="component" value="Chromosome"/>
</dbReference>
<organism evidence="1 2">
    <name type="scientific">Bacillus xiamenensis</name>
    <dbReference type="NCBI Taxonomy" id="1178537"/>
    <lineage>
        <taxon>Bacteria</taxon>
        <taxon>Bacillati</taxon>
        <taxon>Bacillota</taxon>
        <taxon>Bacilli</taxon>
        <taxon>Bacillales</taxon>
        <taxon>Bacillaceae</taxon>
        <taxon>Bacillus</taxon>
    </lineage>
</organism>
<reference evidence="1 2" key="1">
    <citation type="submission" date="2016-10" db="EMBL/GenBank/DDBJ databases">
        <title>Whole genome sequence of hyper active fibrinolysis bacterium Bacillus pumilus strain VV3 isolated from fermented rice.</title>
        <authorList>
            <person name="Mariadas V.A."/>
            <person name="Vijayaraghavan P."/>
            <person name="Dhandapani V."/>
        </authorList>
    </citation>
    <scope>NUCLEOTIDE SEQUENCE [LARGE SCALE GENOMIC DNA]</scope>
    <source>
        <strain evidence="1 2">VV3</strain>
    </source>
</reference>
<gene>
    <name evidence="1" type="ORF">BK049_11690</name>
</gene>
<dbReference type="RefSeq" id="WP_071168566.1">
    <property type="nucleotide sequence ID" value="NZ_CP017786.1"/>
</dbReference>
<dbReference type="AlphaFoldDB" id="A0AAC9NCW9"/>
<proteinExistence type="predicted"/>
<dbReference type="KEGG" id="bxi:BK049_11690"/>
<evidence type="ECO:0000313" key="2">
    <source>
        <dbReference type="Proteomes" id="UP000177709"/>
    </source>
</evidence>
<accession>A0AAC9NCW9</accession>
<name>A0AAC9NCW9_9BACI</name>
<dbReference type="Gene3D" id="3.40.50.450">
    <property type="match status" value="1"/>
</dbReference>
<evidence type="ECO:0000313" key="1">
    <source>
        <dbReference type="EMBL" id="AOZ89288.1"/>
    </source>
</evidence>
<dbReference type="EMBL" id="CP017786">
    <property type="protein sequence ID" value="AOZ89288.1"/>
    <property type="molecule type" value="Genomic_DNA"/>
</dbReference>
<sequence>MSAKKENKQQTEGQQKKKAFVIMPIGEDNSPIRRSAEGIYRAVIKPVLNELGYDASAAHEISESGSINKQIISRLLEDDIVIANLTGLNPNVMYEIAVRHATGKPIVNLCERGTKLPFDLNDERTIFYTDDMHGVLDVRGNFENHVKSALAESEPDNPIYRAKKENIIANNLKVKFTEDEYSLYTKLAEIEQLVIRAVNVKSYPTHDPAVDNFSLFAEESGSLYVYNKSNKSQNVFERDIQEVMDSFDIKTYSASKTEDQRGYYLRTNDQRKSTIEGLKHAFIKNGYDAIGFF</sequence>
<protein>
    <recommendedName>
        <fullName evidence="3">Nucleoside 2-deoxyribosyltransferase</fullName>
    </recommendedName>
</protein>
<evidence type="ECO:0008006" key="3">
    <source>
        <dbReference type="Google" id="ProtNLM"/>
    </source>
</evidence>